<dbReference type="InterPro" id="IPR002803">
    <property type="entry name" value="FBPase_V"/>
</dbReference>
<comment type="subunit">
    <text evidence="5">Homooctamer; dimer of tetramers.</text>
</comment>
<dbReference type="PANTHER" id="PTHR38341">
    <property type="entry name" value="FRUCTOSE-1,6-BISPHOSPHATE ALDOLASE/PHOSPHATASE"/>
    <property type="match status" value="1"/>
</dbReference>
<dbReference type="PANTHER" id="PTHR38341:SF1">
    <property type="entry name" value="FRUCTOSE-1,6-BISPHOSPHATE ALDOLASE_PHOSPHATASE"/>
    <property type="match status" value="1"/>
</dbReference>
<comment type="catalytic activity">
    <reaction evidence="1">
        <text>beta-D-fructose 1,6-bisphosphate + H2O = beta-D-fructose 6-phosphate + phosphate</text>
        <dbReference type="Rhea" id="RHEA:11064"/>
        <dbReference type="ChEBI" id="CHEBI:15377"/>
        <dbReference type="ChEBI" id="CHEBI:32966"/>
        <dbReference type="ChEBI" id="CHEBI:43474"/>
        <dbReference type="ChEBI" id="CHEBI:57634"/>
        <dbReference type="EC" id="3.1.3.11"/>
    </reaction>
</comment>
<gene>
    <name evidence="15" type="ORF">CVV64_18020</name>
</gene>
<evidence type="ECO:0000256" key="14">
    <source>
        <dbReference type="ARBA" id="ARBA00023277"/>
    </source>
</evidence>
<dbReference type="Proteomes" id="UP000233256">
    <property type="component" value="Unassembled WGS sequence"/>
</dbReference>
<organism evidence="15 16">
    <name type="scientific">Candidatus Wallbacteria bacterium HGW-Wallbacteria-1</name>
    <dbReference type="NCBI Taxonomy" id="2013854"/>
    <lineage>
        <taxon>Bacteria</taxon>
        <taxon>Candidatus Walliibacteriota</taxon>
    </lineage>
</organism>
<evidence type="ECO:0000256" key="7">
    <source>
        <dbReference type="ARBA" id="ARBA00018635"/>
    </source>
</evidence>
<evidence type="ECO:0000256" key="13">
    <source>
        <dbReference type="ARBA" id="ARBA00023270"/>
    </source>
</evidence>
<dbReference type="EC" id="3.1.3.11" evidence="6"/>
<dbReference type="EMBL" id="PGXC01000039">
    <property type="protein sequence ID" value="PKK88636.1"/>
    <property type="molecule type" value="Genomic_DNA"/>
</dbReference>
<keyword evidence="11" id="KW-0460">Magnesium</keyword>
<dbReference type="GO" id="GO:0006094">
    <property type="term" value="P:gluconeogenesis"/>
    <property type="evidence" value="ECO:0007669"/>
    <property type="project" value="UniProtKB-UniPathway"/>
</dbReference>
<evidence type="ECO:0000256" key="9">
    <source>
        <dbReference type="ARBA" id="ARBA00022723"/>
    </source>
</evidence>
<proteinExistence type="inferred from homology"/>
<dbReference type="AlphaFoldDB" id="A0A2N1PJY7"/>
<comment type="cofactor">
    <cofactor evidence="2">
        <name>Mg(2+)</name>
        <dbReference type="ChEBI" id="CHEBI:18420"/>
    </cofactor>
</comment>
<dbReference type="GO" id="GO:0016829">
    <property type="term" value="F:lyase activity"/>
    <property type="evidence" value="ECO:0007669"/>
    <property type="project" value="UniProtKB-KW"/>
</dbReference>
<keyword evidence="14" id="KW-0119">Carbohydrate metabolism</keyword>
<keyword evidence="13" id="KW-0704">Schiff base</keyword>
<reference evidence="15 16" key="1">
    <citation type="journal article" date="2017" name="ISME J.">
        <title>Potential for microbial H2 and metal transformations associated with novel bacteria and archaea in deep terrestrial subsurface sediments.</title>
        <authorList>
            <person name="Hernsdorf A.W."/>
            <person name="Amano Y."/>
            <person name="Miyakawa K."/>
            <person name="Ise K."/>
            <person name="Suzuki Y."/>
            <person name="Anantharaman K."/>
            <person name="Probst A."/>
            <person name="Burstein D."/>
            <person name="Thomas B.C."/>
            <person name="Banfield J.F."/>
        </authorList>
    </citation>
    <scope>NUCLEOTIDE SEQUENCE [LARGE SCALE GENOMIC DNA]</scope>
    <source>
        <strain evidence="15">HGW-Wallbacteria-1</strain>
    </source>
</reference>
<keyword evidence="10" id="KW-0378">Hydrolase</keyword>
<evidence type="ECO:0000256" key="6">
    <source>
        <dbReference type="ARBA" id="ARBA00013093"/>
    </source>
</evidence>
<dbReference type="SUPFAM" id="SSF111249">
    <property type="entry name" value="Sulfolobus fructose-1,6-bisphosphatase-like"/>
    <property type="match status" value="1"/>
</dbReference>
<evidence type="ECO:0000256" key="3">
    <source>
        <dbReference type="ARBA" id="ARBA00004742"/>
    </source>
</evidence>
<evidence type="ECO:0000256" key="11">
    <source>
        <dbReference type="ARBA" id="ARBA00022842"/>
    </source>
</evidence>
<dbReference type="InterPro" id="IPR036076">
    <property type="entry name" value="FBPase_V_sf"/>
</dbReference>
<evidence type="ECO:0000256" key="12">
    <source>
        <dbReference type="ARBA" id="ARBA00023239"/>
    </source>
</evidence>
<sequence>MSAPTTVSVFKARVGSYPGLTMVPQEIIAAARTKLTSYMEQNLFRDFRVFGFGSNLCVIIAHDSGPGAKNIIDIMWLVIETCADMGIRMKLHGVGEDIFPDTGAEHERPGRPEGTELSFSERRCNPFILFASDRVTPGSFNLPLLRIFGDPLGNPALSVDRTMSAGFSFEVVDLASSRTQVFETPRDLNRLIAYLGSGGRSERIITAVSHVDSRGQFLDGELIASASTPLIHWKDGAIPASGGLAIVRAEEGLPATGDILAPFSIPRVVQGFWERHGSAPLTPMVSTAPPSTLGSFAVVAALGFNLSGGKLIGPCDMFSGPEWTEVRSHFTRVAMYLHSNLLS</sequence>
<evidence type="ECO:0000256" key="10">
    <source>
        <dbReference type="ARBA" id="ARBA00022801"/>
    </source>
</evidence>
<evidence type="ECO:0000256" key="4">
    <source>
        <dbReference type="ARBA" id="ARBA00010693"/>
    </source>
</evidence>
<evidence type="ECO:0000256" key="5">
    <source>
        <dbReference type="ARBA" id="ARBA00011820"/>
    </source>
</evidence>
<dbReference type="GO" id="GO:0042132">
    <property type="term" value="F:fructose 1,6-bisphosphate 1-phosphatase activity"/>
    <property type="evidence" value="ECO:0007669"/>
    <property type="project" value="UniProtKB-EC"/>
</dbReference>
<keyword evidence="9" id="KW-0479">Metal-binding</keyword>
<dbReference type="Pfam" id="PF01950">
    <property type="entry name" value="FBPase_3"/>
    <property type="match status" value="1"/>
</dbReference>
<evidence type="ECO:0000256" key="8">
    <source>
        <dbReference type="ARBA" id="ARBA00022432"/>
    </source>
</evidence>
<dbReference type="UniPathway" id="UPA00138"/>
<accession>A0A2N1PJY7</accession>
<dbReference type="GO" id="GO:0046872">
    <property type="term" value="F:metal ion binding"/>
    <property type="evidence" value="ECO:0007669"/>
    <property type="project" value="UniProtKB-KW"/>
</dbReference>
<protein>
    <recommendedName>
        <fullName evidence="7">Fructose-1,6-bisphosphate aldolase/phosphatase</fullName>
        <ecNumber evidence="6">3.1.3.11</ecNumber>
    </recommendedName>
</protein>
<comment type="pathway">
    <text evidence="3">Carbohydrate biosynthesis; gluconeogenesis.</text>
</comment>
<comment type="caution">
    <text evidence="15">The sequence shown here is derived from an EMBL/GenBank/DDBJ whole genome shotgun (WGS) entry which is preliminary data.</text>
</comment>
<keyword evidence="8" id="KW-0312">Gluconeogenesis</keyword>
<keyword evidence="12" id="KW-0456">Lyase</keyword>
<evidence type="ECO:0000313" key="16">
    <source>
        <dbReference type="Proteomes" id="UP000233256"/>
    </source>
</evidence>
<evidence type="ECO:0000256" key="2">
    <source>
        <dbReference type="ARBA" id="ARBA00001946"/>
    </source>
</evidence>
<evidence type="ECO:0000256" key="1">
    <source>
        <dbReference type="ARBA" id="ARBA00001273"/>
    </source>
</evidence>
<name>A0A2N1PJY7_9BACT</name>
<evidence type="ECO:0000313" key="15">
    <source>
        <dbReference type="EMBL" id="PKK88636.1"/>
    </source>
</evidence>
<comment type="similarity">
    <text evidence="4">Belongs to the FBP aldolase/phosphatase family.</text>
</comment>